<feature type="signal peptide" evidence="2">
    <location>
        <begin position="1"/>
        <end position="20"/>
    </location>
</feature>
<proteinExistence type="predicted"/>
<feature type="region of interest" description="Disordered" evidence="1">
    <location>
        <begin position="199"/>
        <end position="246"/>
    </location>
</feature>
<evidence type="ECO:0000313" key="3">
    <source>
        <dbReference type="EMBL" id="KAK9927004.1"/>
    </source>
</evidence>
<dbReference type="Proteomes" id="UP001457282">
    <property type="component" value="Unassembled WGS sequence"/>
</dbReference>
<sequence length="259" mass="29703">MAKLIFTVAALFVLFAFSHARTPSDLLPNEIKGRDAADKVPVADAQHTNTLLLPSERPESESATVAAEWEPETAAESKLPEAEFTTIESNEENTVDSSKPTEVVPLTVISFRPVGRHFPRRPFPFSFRQRHRCGGHRQGKRLTPRFHGSELERDTPYGDDMILSSGNEMRSDHPAFRGGVRQIPARWVNFRHGGPRFPVKHDDDMESERPHSHHRHHDHDHVEVNEGEEKPREHNHDHEHRHEHRGGLMKSFRKFLNGF</sequence>
<dbReference type="EMBL" id="JBEDUW010000005">
    <property type="protein sequence ID" value="KAK9927004.1"/>
    <property type="molecule type" value="Genomic_DNA"/>
</dbReference>
<feature type="compositionally biased region" description="Basic and acidic residues" evidence="1">
    <location>
        <begin position="199"/>
        <end position="210"/>
    </location>
</feature>
<dbReference type="AlphaFoldDB" id="A0AAW1WSE6"/>
<name>A0AAW1WSE6_RUBAR</name>
<evidence type="ECO:0000256" key="1">
    <source>
        <dbReference type="SAM" id="MobiDB-lite"/>
    </source>
</evidence>
<keyword evidence="2" id="KW-0732">Signal</keyword>
<gene>
    <name evidence="3" type="ORF">M0R45_024209</name>
</gene>
<reference evidence="3 4" key="1">
    <citation type="journal article" date="2023" name="G3 (Bethesda)">
        <title>A chromosome-length genome assembly and annotation of blackberry (Rubus argutus, cv. 'Hillquist').</title>
        <authorList>
            <person name="Bruna T."/>
            <person name="Aryal R."/>
            <person name="Dudchenko O."/>
            <person name="Sargent D.J."/>
            <person name="Mead D."/>
            <person name="Buti M."/>
            <person name="Cavallini A."/>
            <person name="Hytonen T."/>
            <person name="Andres J."/>
            <person name="Pham M."/>
            <person name="Weisz D."/>
            <person name="Mascagni F."/>
            <person name="Usai G."/>
            <person name="Natali L."/>
            <person name="Bassil N."/>
            <person name="Fernandez G.E."/>
            <person name="Lomsadze A."/>
            <person name="Armour M."/>
            <person name="Olukolu B."/>
            <person name="Poorten T."/>
            <person name="Britton C."/>
            <person name="Davik J."/>
            <person name="Ashrafi H."/>
            <person name="Aiden E.L."/>
            <person name="Borodovsky M."/>
            <person name="Worthington M."/>
        </authorList>
    </citation>
    <scope>NUCLEOTIDE SEQUENCE [LARGE SCALE GENOMIC DNA]</scope>
    <source>
        <strain evidence="3">PI 553951</strain>
    </source>
</reference>
<keyword evidence="4" id="KW-1185">Reference proteome</keyword>
<comment type="caution">
    <text evidence="3">The sequence shown here is derived from an EMBL/GenBank/DDBJ whole genome shotgun (WGS) entry which is preliminary data.</text>
</comment>
<evidence type="ECO:0000313" key="4">
    <source>
        <dbReference type="Proteomes" id="UP001457282"/>
    </source>
</evidence>
<evidence type="ECO:0000256" key="2">
    <source>
        <dbReference type="SAM" id="SignalP"/>
    </source>
</evidence>
<protein>
    <submittedName>
        <fullName evidence="3">Uncharacterized protein</fullName>
    </submittedName>
</protein>
<feature type="compositionally biased region" description="Basic and acidic residues" evidence="1">
    <location>
        <begin position="219"/>
        <end position="240"/>
    </location>
</feature>
<feature type="chain" id="PRO_5043553615" evidence="2">
    <location>
        <begin position="21"/>
        <end position="259"/>
    </location>
</feature>
<organism evidence="3 4">
    <name type="scientific">Rubus argutus</name>
    <name type="common">Southern blackberry</name>
    <dbReference type="NCBI Taxonomy" id="59490"/>
    <lineage>
        <taxon>Eukaryota</taxon>
        <taxon>Viridiplantae</taxon>
        <taxon>Streptophyta</taxon>
        <taxon>Embryophyta</taxon>
        <taxon>Tracheophyta</taxon>
        <taxon>Spermatophyta</taxon>
        <taxon>Magnoliopsida</taxon>
        <taxon>eudicotyledons</taxon>
        <taxon>Gunneridae</taxon>
        <taxon>Pentapetalae</taxon>
        <taxon>rosids</taxon>
        <taxon>fabids</taxon>
        <taxon>Rosales</taxon>
        <taxon>Rosaceae</taxon>
        <taxon>Rosoideae</taxon>
        <taxon>Rosoideae incertae sedis</taxon>
        <taxon>Rubus</taxon>
    </lineage>
</organism>
<accession>A0AAW1WSE6</accession>